<dbReference type="EMBL" id="QBKN01000040">
    <property type="protein sequence ID" value="PTX39020.1"/>
    <property type="molecule type" value="Genomic_DNA"/>
</dbReference>
<accession>A0A2T6A5C1</accession>
<organism evidence="2 3">
    <name type="scientific">Allosediminivita pacifica</name>
    <dbReference type="NCBI Taxonomy" id="1267769"/>
    <lineage>
        <taxon>Bacteria</taxon>
        <taxon>Pseudomonadati</taxon>
        <taxon>Pseudomonadota</taxon>
        <taxon>Alphaproteobacteria</taxon>
        <taxon>Rhodobacterales</taxon>
        <taxon>Paracoccaceae</taxon>
        <taxon>Allosediminivita</taxon>
    </lineage>
</organism>
<dbReference type="RefSeq" id="WP_107978745.1">
    <property type="nucleotide sequence ID" value="NZ_BMEZ01000040.1"/>
</dbReference>
<evidence type="ECO:0000313" key="2">
    <source>
        <dbReference type="EMBL" id="PTX39020.1"/>
    </source>
</evidence>
<sequence length="306" mass="34350">MITLADFSNPEQTLSLPPNTPVRTRPPSGEDRENWSRLVSSAWIQNLRPRTVHVSQSDGDEIGKLRFEPIARAFQIETGAAWIWDTNEAAKLQAEILTFIADSLESSVPVLPPHIKTRNSVIPTLDWRPGSLDQNTDLTRSLNLARMAGLRKVMAEFETTQTDQPLRLENPTIARLRQGLATLPNPSRATVDIKIDHSLQRLHLHWAQKSDCDIIWGARVLTLSEKDHRIITQRLDDDAAQAKRDLAARVMAHAMAHSFAQTFGGAAMDVIFTFAADYRHLQCEAELHVGPSDWGFQLARTTMDLI</sequence>
<evidence type="ECO:0000313" key="3">
    <source>
        <dbReference type="Proteomes" id="UP000244069"/>
    </source>
</evidence>
<comment type="caution">
    <text evidence="2">The sequence shown here is derived from an EMBL/GenBank/DDBJ whole genome shotgun (WGS) entry which is preliminary data.</text>
</comment>
<reference evidence="2 3" key="1">
    <citation type="submission" date="2018-04" db="EMBL/GenBank/DDBJ databases">
        <title>Genomic Encyclopedia of Archaeal and Bacterial Type Strains, Phase II (KMG-II): from individual species to whole genera.</title>
        <authorList>
            <person name="Goeker M."/>
        </authorList>
    </citation>
    <scope>NUCLEOTIDE SEQUENCE [LARGE SCALE GENOMIC DNA]</scope>
    <source>
        <strain evidence="2 3">DSM 29329</strain>
    </source>
</reference>
<feature type="region of interest" description="Disordered" evidence="1">
    <location>
        <begin position="1"/>
        <end position="34"/>
    </location>
</feature>
<dbReference type="AlphaFoldDB" id="A0A2T6A5C1"/>
<keyword evidence="3" id="KW-1185">Reference proteome</keyword>
<proteinExistence type="predicted"/>
<dbReference type="Proteomes" id="UP000244069">
    <property type="component" value="Unassembled WGS sequence"/>
</dbReference>
<gene>
    <name evidence="2" type="ORF">C8N44_14013</name>
</gene>
<protein>
    <submittedName>
        <fullName evidence="2">Uncharacterized protein</fullName>
    </submittedName>
</protein>
<name>A0A2T6A5C1_9RHOB</name>
<evidence type="ECO:0000256" key="1">
    <source>
        <dbReference type="SAM" id="MobiDB-lite"/>
    </source>
</evidence>